<dbReference type="EMBL" id="DS566019">
    <property type="status" value="NOT_ANNOTATED_CDS"/>
    <property type="molecule type" value="Genomic_DNA"/>
</dbReference>
<name>H3GL27_PHYRM</name>
<dbReference type="AlphaFoldDB" id="H3GL27"/>
<dbReference type="PANTHER" id="PTHR33099:SF7">
    <property type="entry name" value="MYND-TYPE DOMAIN-CONTAINING PROTEIN"/>
    <property type="match status" value="1"/>
</dbReference>
<evidence type="ECO:0000259" key="2">
    <source>
        <dbReference type="PROSITE" id="PS51471"/>
    </source>
</evidence>
<protein>
    <recommendedName>
        <fullName evidence="2">Fe2OG dioxygenase domain-containing protein</fullName>
    </recommendedName>
</protein>
<dbReference type="PROSITE" id="PS51471">
    <property type="entry name" value="FE2OG_OXY"/>
    <property type="match status" value="1"/>
</dbReference>
<dbReference type="OMA" id="DIDYWDD"/>
<comment type="similarity">
    <text evidence="1">Belongs to the iron/ascorbate-dependent oxidoreductase family.</text>
</comment>
<dbReference type="Gene3D" id="2.60.120.620">
    <property type="entry name" value="q2cbj1_9rhob like domain"/>
    <property type="match status" value="1"/>
</dbReference>
<keyword evidence="1" id="KW-0479">Metal-binding</keyword>
<evidence type="ECO:0000313" key="4">
    <source>
        <dbReference type="Proteomes" id="UP000005238"/>
    </source>
</evidence>
<evidence type="ECO:0000256" key="1">
    <source>
        <dbReference type="RuleBase" id="RU003682"/>
    </source>
</evidence>
<dbReference type="eggNOG" id="ENOG502RY49">
    <property type="taxonomic scope" value="Eukaryota"/>
</dbReference>
<dbReference type="InterPro" id="IPR005123">
    <property type="entry name" value="Oxoglu/Fe-dep_dioxygenase_dom"/>
</dbReference>
<reference evidence="3" key="2">
    <citation type="submission" date="2015-06" db="UniProtKB">
        <authorList>
            <consortium name="EnsemblProtists"/>
        </authorList>
    </citation>
    <scope>IDENTIFICATION</scope>
    <source>
        <strain evidence="3">Pr102</strain>
    </source>
</reference>
<sequence length="366" mass="40987">MSVRADSPDQVDIKNPLWHSGMDTLSEVIAGRLGYKGVPLQCKLYKLLVYGEGGQFVKHQDTEKEDGMVATLVVQLPSLHEGGDLVVYRGGKEVQRHDFGKKDGTAAYLPQYAVHYADAEHGLEKVTKGYRLVLVYSICLPPAMRHLMKSSDDSLGEELGSFISGMEADENSFALLLAHEYTEKSIEEFGSGSFKGIDRTRFQTLEEANRFAAPDKKLQLFIAQLKHDIDYWDDGGSWEENRRDESITWYSPSGEKLGDYPESNFQLNLLNPVHGVKNAFEFINVNAAARALQAQKLVGSANIRNFLDDVNSKLEETQHSYSRSQSNTISISFCKILCELLVEAGDPAPVNLFFHKFLGRLPSNHY</sequence>
<keyword evidence="4" id="KW-1185">Reference proteome</keyword>
<dbReference type="EnsemblProtists" id="Phyra77035">
    <property type="protein sequence ID" value="Phyra77035"/>
    <property type="gene ID" value="Phyra77035"/>
</dbReference>
<dbReference type="HOGENOM" id="CLU_757547_0_0_1"/>
<reference evidence="4" key="1">
    <citation type="journal article" date="2006" name="Science">
        <title>Phytophthora genome sequences uncover evolutionary origins and mechanisms of pathogenesis.</title>
        <authorList>
            <person name="Tyler B.M."/>
            <person name="Tripathy S."/>
            <person name="Zhang X."/>
            <person name="Dehal P."/>
            <person name="Jiang R.H."/>
            <person name="Aerts A."/>
            <person name="Arredondo F.D."/>
            <person name="Baxter L."/>
            <person name="Bensasson D."/>
            <person name="Beynon J.L."/>
            <person name="Chapman J."/>
            <person name="Damasceno C.M."/>
            <person name="Dorrance A.E."/>
            <person name="Dou D."/>
            <person name="Dickerman A.W."/>
            <person name="Dubchak I.L."/>
            <person name="Garbelotto M."/>
            <person name="Gijzen M."/>
            <person name="Gordon S.G."/>
            <person name="Govers F."/>
            <person name="Grunwald N.J."/>
            <person name="Huang W."/>
            <person name="Ivors K.L."/>
            <person name="Jones R.W."/>
            <person name="Kamoun S."/>
            <person name="Krampis K."/>
            <person name="Lamour K.H."/>
            <person name="Lee M.K."/>
            <person name="McDonald W.H."/>
            <person name="Medina M."/>
            <person name="Meijer H.J."/>
            <person name="Nordberg E.K."/>
            <person name="Maclean D.J."/>
            <person name="Ospina-Giraldo M.D."/>
            <person name="Morris P.F."/>
            <person name="Phuntumart V."/>
            <person name="Putnam N.H."/>
            <person name="Rash S."/>
            <person name="Rose J.K."/>
            <person name="Sakihama Y."/>
            <person name="Salamov A.A."/>
            <person name="Savidor A."/>
            <person name="Scheuring C.F."/>
            <person name="Smith B.M."/>
            <person name="Sobral B.W."/>
            <person name="Terry A."/>
            <person name="Torto-Alalibo T.A."/>
            <person name="Win J."/>
            <person name="Xu Z."/>
            <person name="Zhang H."/>
            <person name="Grigoriev I.V."/>
            <person name="Rokhsar D.S."/>
            <person name="Boore J.L."/>
        </authorList>
    </citation>
    <scope>NUCLEOTIDE SEQUENCE [LARGE SCALE GENOMIC DNA]</scope>
    <source>
        <strain evidence="4">Pr102</strain>
    </source>
</reference>
<dbReference type="GO" id="GO:0046872">
    <property type="term" value="F:metal ion binding"/>
    <property type="evidence" value="ECO:0007669"/>
    <property type="project" value="UniProtKB-KW"/>
</dbReference>
<dbReference type="InParanoid" id="H3GL27"/>
<feature type="domain" description="Fe2OG dioxygenase" evidence="2">
    <location>
        <begin position="38"/>
        <end position="140"/>
    </location>
</feature>
<organism evidence="3 4">
    <name type="scientific">Phytophthora ramorum</name>
    <name type="common">Sudden oak death agent</name>
    <dbReference type="NCBI Taxonomy" id="164328"/>
    <lineage>
        <taxon>Eukaryota</taxon>
        <taxon>Sar</taxon>
        <taxon>Stramenopiles</taxon>
        <taxon>Oomycota</taxon>
        <taxon>Peronosporomycetes</taxon>
        <taxon>Peronosporales</taxon>
        <taxon>Peronosporaceae</taxon>
        <taxon>Phytophthora</taxon>
    </lineage>
</organism>
<keyword evidence="1" id="KW-0408">Iron</keyword>
<proteinExistence type="inferred from homology"/>
<evidence type="ECO:0000313" key="3">
    <source>
        <dbReference type="EnsemblProtists" id="Phyra77035"/>
    </source>
</evidence>
<dbReference type="Pfam" id="PF13640">
    <property type="entry name" value="2OG-FeII_Oxy_3"/>
    <property type="match status" value="1"/>
</dbReference>
<dbReference type="PANTHER" id="PTHR33099">
    <property type="entry name" value="FE2OG DIOXYGENASE DOMAIN-CONTAINING PROTEIN"/>
    <property type="match status" value="1"/>
</dbReference>
<accession>H3GL27</accession>
<dbReference type="InterPro" id="IPR044862">
    <property type="entry name" value="Pro_4_hyd_alph_FE2OG_OXY"/>
</dbReference>
<dbReference type="VEuPathDB" id="FungiDB:KRP22_1449"/>
<dbReference type="GO" id="GO:0016491">
    <property type="term" value="F:oxidoreductase activity"/>
    <property type="evidence" value="ECO:0007669"/>
    <property type="project" value="UniProtKB-KW"/>
</dbReference>
<dbReference type="Proteomes" id="UP000005238">
    <property type="component" value="Unassembled WGS sequence"/>
</dbReference>
<keyword evidence="1" id="KW-0560">Oxidoreductase</keyword>